<protein>
    <submittedName>
        <fullName evidence="1">Uncharacterized protein</fullName>
    </submittedName>
</protein>
<proteinExistence type="predicted"/>
<reference evidence="1" key="1">
    <citation type="submission" date="2018-11" db="EMBL/GenBank/DDBJ databases">
        <authorList>
            <person name="Alioto T."/>
            <person name="Alioto T."/>
        </authorList>
    </citation>
    <scope>NUCLEOTIDE SEQUENCE</scope>
</reference>
<keyword evidence="2" id="KW-1185">Reference proteome</keyword>
<evidence type="ECO:0000313" key="1">
    <source>
        <dbReference type="EMBL" id="VDI83716.1"/>
    </source>
</evidence>
<comment type="caution">
    <text evidence="1">The sequence shown here is derived from an EMBL/GenBank/DDBJ whole genome shotgun (WGS) entry which is preliminary data.</text>
</comment>
<accession>A0A8B6HQT7</accession>
<name>A0A8B6HQT7_MYTGA</name>
<dbReference type="Proteomes" id="UP000596742">
    <property type="component" value="Unassembled WGS sequence"/>
</dbReference>
<organism evidence="1 2">
    <name type="scientific">Mytilus galloprovincialis</name>
    <name type="common">Mediterranean mussel</name>
    <dbReference type="NCBI Taxonomy" id="29158"/>
    <lineage>
        <taxon>Eukaryota</taxon>
        <taxon>Metazoa</taxon>
        <taxon>Spiralia</taxon>
        <taxon>Lophotrochozoa</taxon>
        <taxon>Mollusca</taxon>
        <taxon>Bivalvia</taxon>
        <taxon>Autobranchia</taxon>
        <taxon>Pteriomorphia</taxon>
        <taxon>Mytilida</taxon>
        <taxon>Mytiloidea</taxon>
        <taxon>Mytilidae</taxon>
        <taxon>Mytilinae</taxon>
        <taxon>Mytilus</taxon>
    </lineage>
</organism>
<sequence>MPLNRPDKDSSDIILKYVTKILYGKKDVDSCSIFPPKVTFILAVVTNGRHLGCLGKCELAMSSAVVISCYLTAEKLSKASRSIFSVWKWKQDLTADKLSKASRSQDFFPFGSGNRCQGLRSTTPEAE</sequence>
<gene>
    <name evidence="1" type="ORF">MGAL_10B081260</name>
</gene>
<evidence type="ECO:0000313" key="2">
    <source>
        <dbReference type="Proteomes" id="UP000596742"/>
    </source>
</evidence>
<dbReference type="EMBL" id="UYJE01010499">
    <property type="protein sequence ID" value="VDI83716.1"/>
    <property type="molecule type" value="Genomic_DNA"/>
</dbReference>
<dbReference type="AlphaFoldDB" id="A0A8B6HQT7"/>